<keyword evidence="2" id="KW-0547">Nucleotide-binding</keyword>
<feature type="domain" description="AAA+ ATPase" evidence="5">
    <location>
        <begin position="30"/>
        <end position="166"/>
    </location>
</feature>
<evidence type="ECO:0000256" key="2">
    <source>
        <dbReference type="ARBA" id="ARBA00022741"/>
    </source>
</evidence>
<comment type="caution">
    <text evidence="6">The sequence shown here is derived from an EMBL/GenBank/DDBJ whole genome shotgun (WGS) entry which is preliminary data.</text>
</comment>
<evidence type="ECO:0000313" key="7">
    <source>
        <dbReference type="Proteomes" id="UP000760494"/>
    </source>
</evidence>
<dbReference type="GO" id="GO:0016887">
    <property type="term" value="F:ATP hydrolysis activity"/>
    <property type="evidence" value="ECO:0007669"/>
    <property type="project" value="InterPro"/>
</dbReference>
<sequence>MSIVVEALENITFPLHYPKAFSYGILSKSTAPSILLYGPPGTGKTLLVRALARKAESKILAISGADISDKYVGVGEKKIKNMFSLARSEYPCIIFIDEADALLCSRSPNGRSCERAYLNEFLSEMEGINSRNYRNPILIAATNRPFDMDEGILRRLGRRIMVDLPDVHAREEILKIHTRGESLDESFKISELAKNTPGYSGSDLKNLVYSAAMAAFREQLTLTKTSAGYPGPADYELGSGRVLHKRHFLHAKREIPASPIAETVAKIREFHNKFGETIQKRGGGGLVNKIKSSVSV</sequence>
<reference evidence="6" key="1">
    <citation type="submission" date="2019-05" db="EMBL/GenBank/DDBJ databases">
        <authorList>
            <person name="Piombo E."/>
        </authorList>
    </citation>
    <scope>NUCLEOTIDE SEQUENCE</scope>
    <source>
        <strain evidence="6">C2S</strain>
    </source>
</reference>
<dbReference type="InterPro" id="IPR003593">
    <property type="entry name" value="AAA+_ATPase"/>
</dbReference>
<dbReference type="GO" id="GO:0005741">
    <property type="term" value="C:mitochondrial outer membrane"/>
    <property type="evidence" value="ECO:0007669"/>
    <property type="project" value="UniProtKB-SubCell"/>
</dbReference>
<dbReference type="Gene3D" id="1.10.8.60">
    <property type="match status" value="1"/>
</dbReference>
<protein>
    <recommendedName>
        <fullName evidence="5">AAA+ ATPase domain-containing protein</fullName>
    </recommendedName>
</protein>
<evidence type="ECO:0000256" key="4">
    <source>
        <dbReference type="ARBA" id="ARBA00022840"/>
    </source>
</evidence>
<dbReference type="EMBL" id="CABFJX010000421">
    <property type="protein sequence ID" value="VTT83808.1"/>
    <property type="molecule type" value="Genomic_DNA"/>
</dbReference>
<keyword evidence="3" id="KW-0472">Membrane</keyword>
<dbReference type="SMART" id="SM00382">
    <property type="entry name" value="AAA"/>
    <property type="match status" value="1"/>
</dbReference>
<dbReference type="InterPro" id="IPR027417">
    <property type="entry name" value="P-loop_NTPase"/>
</dbReference>
<keyword evidence="3" id="KW-0496">Mitochondrion</keyword>
<dbReference type="Proteomes" id="UP000760494">
    <property type="component" value="Unassembled WGS sequence"/>
</dbReference>
<dbReference type="Pfam" id="PF00004">
    <property type="entry name" value="AAA"/>
    <property type="match status" value="1"/>
</dbReference>
<evidence type="ECO:0000259" key="5">
    <source>
        <dbReference type="SMART" id="SM00382"/>
    </source>
</evidence>
<dbReference type="AlphaFoldDB" id="A0A9Q9S568"/>
<organism evidence="6 7">
    <name type="scientific">Fusarium fujikuroi</name>
    <name type="common">Bakanae and foot rot disease fungus</name>
    <name type="synonym">Gibberella fujikuroi</name>
    <dbReference type="NCBI Taxonomy" id="5127"/>
    <lineage>
        <taxon>Eukaryota</taxon>
        <taxon>Fungi</taxon>
        <taxon>Dikarya</taxon>
        <taxon>Ascomycota</taxon>
        <taxon>Pezizomycotina</taxon>
        <taxon>Sordariomycetes</taxon>
        <taxon>Hypocreomycetidae</taxon>
        <taxon>Hypocreales</taxon>
        <taxon>Nectriaceae</taxon>
        <taxon>Fusarium</taxon>
        <taxon>Fusarium fujikuroi species complex</taxon>
    </lineage>
</organism>
<evidence type="ECO:0000256" key="3">
    <source>
        <dbReference type="ARBA" id="ARBA00022787"/>
    </source>
</evidence>
<evidence type="ECO:0000256" key="1">
    <source>
        <dbReference type="ARBA" id="ARBA00004572"/>
    </source>
</evidence>
<gene>
    <name evidence="6" type="ORF">C2S_12879</name>
</gene>
<comment type="subcellular location">
    <subcellularLocation>
        <location evidence="1">Mitochondrion outer membrane</location>
        <topology evidence="1">Single-pass membrane protein</topology>
    </subcellularLocation>
</comment>
<keyword evidence="4" id="KW-0067">ATP-binding</keyword>
<dbReference type="Pfam" id="PF17862">
    <property type="entry name" value="AAA_lid_3"/>
    <property type="match status" value="1"/>
</dbReference>
<dbReference type="InterPro" id="IPR003959">
    <property type="entry name" value="ATPase_AAA_core"/>
</dbReference>
<proteinExistence type="predicted"/>
<name>A0A9Q9S568_FUSFU</name>
<dbReference type="InterPro" id="IPR041569">
    <property type="entry name" value="AAA_lid_3"/>
</dbReference>
<dbReference type="PANTHER" id="PTHR45644:SF56">
    <property type="entry name" value="AAA ATPASE, PUTATIVE (AFU_ORTHOLOGUE AFUA_2G12920)-RELATED"/>
    <property type="match status" value="1"/>
</dbReference>
<dbReference type="InterPro" id="IPR051701">
    <property type="entry name" value="Mito_OM_Translocase_MSP1"/>
</dbReference>
<evidence type="ECO:0000313" key="6">
    <source>
        <dbReference type="EMBL" id="VTT83808.1"/>
    </source>
</evidence>
<dbReference type="GO" id="GO:0005524">
    <property type="term" value="F:ATP binding"/>
    <property type="evidence" value="ECO:0007669"/>
    <property type="project" value="UniProtKB-KW"/>
</dbReference>
<accession>A0A9Q9S568</accession>
<dbReference type="SUPFAM" id="SSF52540">
    <property type="entry name" value="P-loop containing nucleoside triphosphate hydrolases"/>
    <property type="match status" value="1"/>
</dbReference>
<keyword evidence="3" id="KW-1000">Mitochondrion outer membrane</keyword>
<dbReference type="PANTHER" id="PTHR45644">
    <property type="entry name" value="AAA ATPASE, PUTATIVE (AFU_ORTHOLOGUE AFUA_2G12920)-RELATED-RELATED"/>
    <property type="match status" value="1"/>
</dbReference>
<dbReference type="Gene3D" id="3.40.50.300">
    <property type="entry name" value="P-loop containing nucleotide triphosphate hydrolases"/>
    <property type="match status" value="1"/>
</dbReference>